<protein>
    <submittedName>
        <fullName evidence="1">Uncharacterized protein</fullName>
    </submittedName>
</protein>
<proteinExistence type="predicted"/>
<dbReference type="AlphaFoldDB" id="A0A368W566"/>
<comment type="caution">
    <text evidence="1">The sequence shown here is derived from an EMBL/GenBank/DDBJ whole genome shotgun (WGS) entry which is preliminary data.</text>
</comment>
<keyword evidence="2" id="KW-1185">Reference proteome</keyword>
<gene>
    <name evidence="1" type="ORF">DFP97_103252</name>
</gene>
<dbReference type="EMBL" id="QPJD01000003">
    <property type="protein sequence ID" value="RCW50234.1"/>
    <property type="molecule type" value="Genomic_DNA"/>
</dbReference>
<evidence type="ECO:0000313" key="1">
    <source>
        <dbReference type="EMBL" id="RCW50234.1"/>
    </source>
</evidence>
<reference evidence="1 2" key="1">
    <citation type="submission" date="2018-07" db="EMBL/GenBank/DDBJ databases">
        <title>Genomic Encyclopedia of Type Strains, Phase III (KMG-III): the genomes of soil and plant-associated and newly described type strains.</title>
        <authorList>
            <person name="Whitman W."/>
        </authorList>
    </citation>
    <scope>NUCLEOTIDE SEQUENCE [LARGE SCALE GENOMIC DNA]</scope>
    <source>
        <strain evidence="1 2">CECT 7506</strain>
    </source>
</reference>
<evidence type="ECO:0000313" key="2">
    <source>
        <dbReference type="Proteomes" id="UP000252415"/>
    </source>
</evidence>
<accession>A0A368W566</accession>
<organism evidence="1 2">
    <name type="scientific">Paenibacillus prosopidis</name>
    <dbReference type="NCBI Taxonomy" id="630520"/>
    <lineage>
        <taxon>Bacteria</taxon>
        <taxon>Bacillati</taxon>
        <taxon>Bacillota</taxon>
        <taxon>Bacilli</taxon>
        <taxon>Bacillales</taxon>
        <taxon>Paenibacillaceae</taxon>
        <taxon>Paenibacillus</taxon>
    </lineage>
</organism>
<dbReference type="Proteomes" id="UP000252415">
    <property type="component" value="Unassembled WGS sequence"/>
</dbReference>
<dbReference type="RefSeq" id="WP_114379076.1">
    <property type="nucleotide sequence ID" value="NZ_QPJD01000003.1"/>
</dbReference>
<dbReference type="OrthoDB" id="2620614at2"/>
<name>A0A368W566_9BACL</name>
<sequence>MYEHGYFNPENYTGNHLHVDNWKDECTPFIEAIAWVREDGTMDLFFNDFADDKEYQSLFGDKEHHYNEFMGIFISNVKTNEEAYEKFCNWIDEVLYPYRKK</sequence>